<dbReference type="PANTHER" id="PTHR10625:SF17">
    <property type="entry name" value="HISTONE DEACETYLASE 8"/>
    <property type="match status" value="1"/>
</dbReference>
<evidence type="ECO:0000259" key="6">
    <source>
        <dbReference type="Pfam" id="PF00850"/>
    </source>
</evidence>
<dbReference type="Gene3D" id="3.40.800.20">
    <property type="entry name" value="Histone deacetylase domain"/>
    <property type="match status" value="1"/>
</dbReference>
<accession>E0UF85</accession>
<keyword evidence="3" id="KW-0479">Metal-binding</keyword>
<protein>
    <submittedName>
        <fullName evidence="7">Histone deacetylase superfamily</fullName>
    </submittedName>
</protein>
<dbReference type="STRING" id="497965.Cyan7822_3514"/>
<dbReference type="PRINTS" id="PR01270">
    <property type="entry name" value="HDASUPER"/>
</dbReference>
<dbReference type="OrthoDB" id="9808367at2"/>
<reference evidence="8" key="1">
    <citation type="journal article" date="2011" name="MBio">
        <title>Novel metabolic attributes of the genus Cyanothece, comprising a group of unicellular nitrogen-fixing Cyanobacteria.</title>
        <authorList>
            <person name="Bandyopadhyay A."/>
            <person name="Elvitigala T."/>
            <person name="Welsh E."/>
            <person name="Stockel J."/>
            <person name="Liberton M."/>
            <person name="Min H."/>
            <person name="Sherman L.A."/>
            <person name="Pakrasi H.B."/>
        </authorList>
    </citation>
    <scope>NUCLEOTIDE SEQUENCE [LARGE SCALE GENOMIC DNA]</scope>
    <source>
        <strain evidence="8">PCC 7822</strain>
    </source>
</reference>
<keyword evidence="5" id="KW-0862">Zinc</keyword>
<comment type="cofactor">
    <cofactor evidence="1">
        <name>Zn(2+)</name>
        <dbReference type="ChEBI" id="CHEBI:29105"/>
    </cofactor>
</comment>
<dbReference type="GO" id="GO:0016787">
    <property type="term" value="F:hydrolase activity"/>
    <property type="evidence" value="ECO:0007669"/>
    <property type="project" value="UniProtKB-KW"/>
</dbReference>
<proteinExistence type="inferred from homology"/>
<dbReference type="GO" id="GO:0040029">
    <property type="term" value="P:epigenetic regulation of gene expression"/>
    <property type="evidence" value="ECO:0007669"/>
    <property type="project" value="TreeGrafter"/>
</dbReference>
<evidence type="ECO:0000256" key="2">
    <source>
        <dbReference type="ARBA" id="ARBA00005947"/>
    </source>
</evidence>
<dbReference type="InterPro" id="IPR000286">
    <property type="entry name" value="HDACs"/>
</dbReference>
<name>E0UF85_GLOV7</name>
<organism evidence="7 8">
    <name type="scientific">Gloeothece verrucosa (strain PCC 7822)</name>
    <name type="common">Cyanothece sp. (strain PCC 7822)</name>
    <dbReference type="NCBI Taxonomy" id="497965"/>
    <lineage>
        <taxon>Bacteria</taxon>
        <taxon>Bacillati</taxon>
        <taxon>Cyanobacteriota</taxon>
        <taxon>Cyanophyceae</taxon>
        <taxon>Oscillatoriophycideae</taxon>
        <taxon>Chroococcales</taxon>
        <taxon>Aphanothecaceae</taxon>
        <taxon>Gloeothece</taxon>
        <taxon>Gloeothece verrucosa</taxon>
    </lineage>
</organism>
<dbReference type="GO" id="GO:0004407">
    <property type="term" value="F:histone deacetylase activity"/>
    <property type="evidence" value="ECO:0007669"/>
    <property type="project" value="TreeGrafter"/>
</dbReference>
<feature type="domain" description="Histone deacetylase" evidence="6">
    <location>
        <begin position="28"/>
        <end position="337"/>
    </location>
</feature>
<gene>
    <name evidence="7" type="ordered locus">Cyan7822_3514</name>
</gene>
<dbReference type="KEGG" id="cyj:Cyan7822_3514"/>
<dbReference type="EMBL" id="CP002198">
    <property type="protein sequence ID" value="ADN15456.1"/>
    <property type="molecule type" value="Genomic_DNA"/>
</dbReference>
<dbReference type="InterPro" id="IPR023696">
    <property type="entry name" value="Ureohydrolase_dom_sf"/>
</dbReference>
<sequence length="343" mass="38229">MLTIHSRDHQYQNPKFELIDGQLRPPVENAQRVETVLSRIRSVGLGSVLPALERGLAPILRVHEQAFVDFLQNAWSEWVKVYGEREALPLIWPTRTLGYDRLPEAIDGQLGYYSFDAGTPITAGTWRAARASANVALTAQQLLAAGEQAVFALCRPPGHHAATNLYGGYCFLNNAAIAAQALLDGGATRVAILDVDYHHGNGTQEIFYHRRDVLFVSLHADPRVEYPYFLGYEDEKGAADGVGFNLNYPLPWGTDWQQYRQTLKIALDFIKNYHPDVLVVSLGVDTFEYDPISKFCLKTEDYLTLGKDIASIHKPTLFVMEGGYAVEDIGNNIVNVLSGFEDN</sequence>
<dbReference type="AlphaFoldDB" id="E0UF85"/>
<dbReference type="PANTHER" id="PTHR10625">
    <property type="entry name" value="HISTONE DEACETYLASE HDAC1-RELATED"/>
    <property type="match status" value="1"/>
</dbReference>
<keyword evidence="8" id="KW-1185">Reference proteome</keyword>
<dbReference type="eggNOG" id="COG0123">
    <property type="taxonomic scope" value="Bacteria"/>
</dbReference>
<evidence type="ECO:0000256" key="4">
    <source>
        <dbReference type="ARBA" id="ARBA00022801"/>
    </source>
</evidence>
<dbReference type="Pfam" id="PF00850">
    <property type="entry name" value="Hist_deacetyl"/>
    <property type="match status" value="1"/>
</dbReference>
<dbReference type="InterPro" id="IPR023801">
    <property type="entry name" value="His_deacetylse_dom"/>
</dbReference>
<dbReference type="Proteomes" id="UP000008206">
    <property type="component" value="Chromosome"/>
</dbReference>
<evidence type="ECO:0000256" key="3">
    <source>
        <dbReference type="ARBA" id="ARBA00022723"/>
    </source>
</evidence>
<evidence type="ECO:0000256" key="5">
    <source>
        <dbReference type="ARBA" id="ARBA00022833"/>
    </source>
</evidence>
<dbReference type="CDD" id="cd10001">
    <property type="entry name" value="HDAC_classII_APAH"/>
    <property type="match status" value="1"/>
</dbReference>
<evidence type="ECO:0000313" key="8">
    <source>
        <dbReference type="Proteomes" id="UP000008206"/>
    </source>
</evidence>
<evidence type="ECO:0000313" key="7">
    <source>
        <dbReference type="EMBL" id="ADN15456.1"/>
    </source>
</evidence>
<dbReference type="GO" id="GO:0046872">
    <property type="term" value="F:metal ion binding"/>
    <property type="evidence" value="ECO:0007669"/>
    <property type="project" value="UniProtKB-KW"/>
</dbReference>
<dbReference type="InterPro" id="IPR037138">
    <property type="entry name" value="His_deacetylse_dom_sf"/>
</dbReference>
<dbReference type="SUPFAM" id="SSF52768">
    <property type="entry name" value="Arginase/deacetylase"/>
    <property type="match status" value="1"/>
</dbReference>
<comment type="similarity">
    <text evidence="2">Belongs to the histone deacetylase family.</text>
</comment>
<evidence type="ECO:0000256" key="1">
    <source>
        <dbReference type="ARBA" id="ARBA00001947"/>
    </source>
</evidence>
<keyword evidence="4" id="KW-0378">Hydrolase</keyword>
<dbReference type="HOGENOM" id="CLU_007727_8_3_3"/>
<dbReference type="RefSeq" id="WP_013323525.1">
    <property type="nucleotide sequence ID" value="NC_014501.1"/>
</dbReference>